<keyword evidence="3" id="KW-1185">Reference proteome</keyword>
<accession>A0ABY3SHG8</accession>
<evidence type="ECO:0000256" key="1">
    <source>
        <dbReference type="SAM" id="Phobius"/>
    </source>
</evidence>
<dbReference type="RefSeq" id="WP_235119288.1">
    <property type="nucleotide sequence ID" value="NZ_CP090978.1"/>
</dbReference>
<gene>
    <name evidence="2" type="ORF">L0M14_25765</name>
</gene>
<name>A0ABY3SHG8_9BACL</name>
<reference evidence="2 3" key="1">
    <citation type="journal article" date="2024" name="Int. J. Syst. Evol. Microbiol.">
        <title>Paenibacillus hexagrammi sp. nov., a novel bacterium isolated from the gut content of Hexagrammos agrammus.</title>
        <authorList>
            <person name="Jung H.K."/>
            <person name="Kim D.G."/>
            <person name="Zin H."/>
            <person name="Park J."/>
            <person name="Jung H."/>
            <person name="Kim Y.O."/>
            <person name="Kong H.J."/>
            <person name="Kim J.W."/>
            <person name="Kim Y.S."/>
        </authorList>
    </citation>
    <scope>NUCLEOTIDE SEQUENCE [LARGE SCALE GENOMIC DNA]</scope>
    <source>
        <strain evidence="2 3">YPD9-1</strain>
    </source>
</reference>
<keyword evidence="1" id="KW-1133">Transmembrane helix</keyword>
<feature type="transmembrane region" description="Helical" evidence="1">
    <location>
        <begin position="32"/>
        <end position="49"/>
    </location>
</feature>
<keyword evidence="1" id="KW-0812">Transmembrane</keyword>
<dbReference type="EMBL" id="CP090978">
    <property type="protein sequence ID" value="UJF32945.1"/>
    <property type="molecule type" value="Genomic_DNA"/>
</dbReference>
<evidence type="ECO:0000313" key="3">
    <source>
        <dbReference type="Proteomes" id="UP001649230"/>
    </source>
</evidence>
<organism evidence="2 3">
    <name type="scientific">Paenibacillus hexagrammi</name>
    <dbReference type="NCBI Taxonomy" id="2908839"/>
    <lineage>
        <taxon>Bacteria</taxon>
        <taxon>Bacillati</taxon>
        <taxon>Bacillota</taxon>
        <taxon>Bacilli</taxon>
        <taxon>Bacillales</taxon>
        <taxon>Paenibacillaceae</taxon>
        <taxon>Paenibacillus</taxon>
    </lineage>
</organism>
<keyword evidence="1" id="KW-0472">Membrane</keyword>
<protein>
    <submittedName>
        <fullName evidence="2">Uncharacterized protein</fullName>
    </submittedName>
</protein>
<feature type="transmembrane region" description="Helical" evidence="1">
    <location>
        <begin position="7"/>
        <end position="26"/>
    </location>
</feature>
<evidence type="ECO:0000313" key="2">
    <source>
        <dbReference type="EMBL" id="UJF32945.1"/>
    </source>
</evidence>
<proteinExistence type="predicted"/>
<sequence length="200" mass="22678">MKRVSVILLVIGICCLSFWAVMPYQYGVSAQFFYGMLGLSSLFNIYGMYRLWKHGPLKPLLLTLLALATLYNAYEAVHEQPNFMLKEKLSAYTPNAPLKIVYQEELGASSSQTQENAIHELNQKAGGRTVFLQSEIKPPRAVTEYTVIYKNRYIIDDVDVSKHLCMDHLFCTYQYAASVQVDSVTGELLGYFVYDKGMGK</sequence>
<dbReference type="Proteomes" id="UP001649230">
    <property type="component" value="Chromosome"/>
</dbReference>